<comment type="caution">
    <text evidence="6">The sequence shown here is derived from an EMBL/GenBank/DDBJ whole genome shotgun (WGS) entry which is preliminary data.</text>
</comment>
<evidence type="ECO:0000313" key="7">
    <source>
        <dbReference type="Proteomes" id="UP000838756"/>
    </source>
</evidence>
<organism evidence="6 7">
    <name type="scientific">Pararge aegeria aegeria</name>
    <dbReference type="NCBI Taxonomy" id="348720"/>
    <lineage>
        <taxon>Eukaryota</taxon>
        <taxon>Metazoa</taxon>
        <taxon>Ecdysozoa</taxon>
        <taxon>Arthropoda</taxon>
        <taxon>Hexapoda</taxon>
        <taxon>Insecta</taxon>
        <taxon>Pterygota</taxon>
        <taxon>Neoptera</taxon>
        <taxon>Endopterygota</taxon>
        <taxon>Lepidoptera</taxon>
        <taxon>Glossata</taxon>
        <taxon>Ditrysia</taxon>
        <taxon>Papilionoidea</taxon>
        <taxon>Nymphalidae</taxon>
        <taxon>Satyrinae</taxon>
        <taxon>Satyrini</taxon>
        <taxon>Parargina</taxon>
        <taxon>Pararge</taxon>
    </lineage>
</organism>
<gene>
    <name evidence="6" type="primary">jg13441</name>
    <name evidence="6" type="ORF">PAEG_LOCUS21821</name>
</gene>
<dbReference type="PANTHER" id="PTHR17598">
    <property type="entry name" value="DNA POLYMERASE DELTA SUBUNIT 3"/>
    <property type="match status" value="1"/>
</dbReference>
<evidence type="ECO:0000256" key="5">
    <source>
        <dbReference type="SAM" id="MobiDB-lite"/>
    </source>
</evidence>
<dbReference type="GO" id="GO:0003887">
    <property type="term" value="F:DNA-directed DNA polymerase activity"/>
    <property type="evidence" value="ECO:0007669"/>
    <property type="project" value="TreeGrafter"/>
</dbReference>
<dbReference type="GO" id="GO:0043625">
    <property type="term" value="C:delta DNA polymerase complex"/>
    <property type="evidence" value="ECO:0007669"/>
    <property type="project" value="InterPro"/>
</dbReference>
<comment type="subcellular location">
    <subcellularLocation>
        <location evidence="1">Nucleus</location>
    </subcellularLocation>
</comment>
<dbReference type="GO" id="GO:0006271">
    <property type="term" value="P:DNA strand elongation involved in DNA replication"/>
    <property type="evidence" value="ECO:0007669"/>
    <property type="project" value="TreeGrafter"/>
</dbReference>
<sequence>MDTEDSIQTNINTVEEMILDEEKIVTYITLSKDLCMHVNTCKQLLCNAIKKIQEEKPNVQLNISYIISGLSTNNTAITTLCTESDLDKVKKSLSPVFFHHVYSVSKGSQGVDNVALLLLHKFEDYSLCPGIIKSKECIKRTNDEIGKLKTNSQEAVGPENKPLIVVNKKIKQELKPVSQVRSNVQVIETNAVKQTEIKADTKVKVEVTSPKKDFNNKQNILKTNGPKAQKGISSFFNKPNGLQKTTNITNGLQNTKETNGLQNKKLSNVLIVIKHEDEKMNLDYENSENPIATEKEEIESKLKKEPKFKEEKKSGKKDPAPDEKNKVLNKTKKSSKVEKKRKRVLHVSDSESDEDKDPFVDNQETNNIMNDESDDEIPPTPSTNSIKITSGIVNPKKRRKVVDKTYTDEDGYILTKKEEIYESCSDNEDENIKVEKDIKIEKETRKVHCEVSPIKTKKSSPKKSKKKISPPQKGKQPTLNSFFTRK</sequence>
<feature type="region of interest" description="Disordered" evidence="5">
    <location>
        <begin position="448"/>
        <end position="486"/>
    </location>
</feature>
<dbReference type="Pfam" id="PF09507">
    <property type="entry name" value="CDC27"/>
    <property type="match status" value="2"/>
</dbReference>
<feature type="compositionally biased region" description="Polar residues" evidence="5">
    <location>
        <begin position="382"/>
        <end position="391"/>
    </location>
</feature>
<name>A0A8S4S3E8_9NEOP</name>
<dbReference type="OrthoDB" id="514823at2759"/>
<accession>A0A8S4S3E8</accession>
<evidence type="ECO:0000313" key="6">
    <source>
        <dbReference type="EMBL" id="CAH2248930.1"/>
    </source>
</evidence>
<feature type="compositionally biased region" description="Basic residues" evidence="5">
    <location>
        <begin position="455"/>
        <end position="468"/>
    </location>
</feature>
<proteinExistence type="predicted"/>
<feature type="compositionally biased region" description="Basic and acidic residues" evidence="5">
    <location>
        <begin position="293"/>
        <end position="326"/>
    </location>
</feature>
<keyword evidence="3" id="KW-0235">DNA replication</keyword>
<dbReference type="Gene3D" id="3.90.1030.20">
    <property type="entry name" value="DNA polymerase delta, p66 (Cdc27) subunit, wHTH domain"/>
    <property type="match status" value="1"/>
</dbReference>
<dbReference type="GO" id="GO:0006297">
    <property type="term" value="P:nucleotide-excision repair, DNA gap filling"/>
    <property type="evidence" value="ECO:0007669"/>
    <property type="project" value="TreeGrafter"/>
</dbReference>
<dbReference type="GO" id="GO:1904161">
    <property type="term" value="P:DNA synthesis involved in UV-damage excision repair"/>
    <property type="evidence" value="ECO:0007669"/>
    <property type="project" value="TreeGrafter"/>
</dbReference>
<dbReference type="PANTHER" id="PTHR17598:SF13">
    <property type="entry name" value="DNA POLYMERASE DELTA SUBUNIT 3"/>
    <property type="match status" value="1"/>
</dbReference>
<feature type="compositionally biased region" description="Basic residues" evidence="5">
    <location>
        <begin position="327"/>
        <end position="345"/>
    </location>
</feature>
<feature type="region of interest" description="Disordered" evidence="5">
    <location>
        <begin position="284"/>
        <end position="391"/>
    </location>
</feature>
<evidence type="ECO:0000256" key="4">
    <source>
        <dbReference type="ARBA" id="ARBA00023242"/>
    </source>
</evidence>
<evidence type="ECO:0000256" key="1">
    <source>
        <dbReference type="ARBA" id="ARBA00004123"/>
    </source>
</evidence>
<keyword evidence="7" id="KW-1185">Reference proteome</keyword>
<keyword evidence="4" id="KW-0539">Nucleus</keyword>
<dbReference type="InterPro" id="IPR041913">
    <property type="entry name" value="POLD3_sf"/>
</dbReference>
<evidence type="ECO:0000256" key="2">
    <source>
        <dbReference type="ARBA" id="ARBA00017589"/>
    </source>
</evidence>
<dbReference type="AlphaFoldDB" id="A0A8S4S3E8"/>
<protein>
    <recommendedName>
        <fullName evidence="2">DNA polymerase delta subunit 3</fullName>
    </recommendedName>
</protein>
<evidence type="ECO:0000256" key="3">
    <source>
        <dbReference type="ARBA" id="ARBA00022705"/>
    </source>
</evidence>
<reference evidence="6" key="1">
    <citation type="submission" date="2022-03" db="EMBL/GenBank/DDBJ databases">
        <authorList>
            <person name="Lindestad O."/>
        </authorList>
    </citation>
    <scope>NUCLEOTIDE SEQUENCE</scope>
</reference>
<dbReference type="Proteomes" id="UP000838756">
    <property type="component" value="Unassembled WGS sequence"/>
</dbReference>
<dbReference type="EMBL" id="CAKXAJ010025989">
    <property type="protein sequence ID" value="CAH2248930.1"/>
    <property type="molecule type" value="Genomic_DNA"/>
</dbReference>
<dbReference type="InterPro" id="IPR019038">
    <property type="entry name" value="POLD3"/>
</dbReference>